<dbReference type="Pfam" id="PF09335">
    <property type="entry name" value="VTT_dom"/>
    <property type="match status" value="1"/>
</dbReference>
<evidence type="ECO:0000256" key="4">
    <source>
        <dbReference type="ARBA" id="ARBA00022692"/>
    </source>
</evidence>
<keyword evidence="3 7" id="KW-1003">Cell membrane</keyword>
<evidence type="ECO:0000256" key="1">
    <source>
        <dbReference type="ARBA" id="ARBA00004651"/>
    </source>
</evidence>
<feature type="transmembrane region" description="Helical" evidence="7">
    <location>
        <begin position="65"/>
        <end position="88"/>
    </location>
</feature>
<comment type="similarity">
    <text evidence="2 7">Belongs to the DedA family.</text>
</comment>
<sequence length="239" mass="26558">MLIQMAMLMPNWMDPEFLLNWLGDWALWGTAAVIFIECGLLFPILPGDSLLFAVGLFVALGTIDVPLWLACVVLTIAAFLGNVSGYYIGRALGTTLFKNPNAKFLKPKYIEDTHAFFDKYGPRALVLARFVPIVRTFITVTAGAGRMDPRKFFFWTGIGAVLWGTGVTLLGHALGRIKFIHENLESALILLVLISIIPMVVEYVLAKRRAKAHDNGAGHDDRYDTEAERTAVMEKINNE</sequence>
<evidence type="ECO:0000256" key="7">
    <source>
        <dbReference type="RuleBase" id="RU367016"/>
    </source>
</evidence>
<reference evidence="9 10" key="1">
    <citation type="submission" date="2020-08" db="EMBL/GenBank/DDBJ databases">
        <title>Sequencing the genomes of 1000 actinobacteria strains.</title>
        <authorList>
            <person name="Klenk H.-P."/>
        </authorList>
    </citation>
    <scope>NUCLEOTIDE SEQUENCE [LARGE SCALE GENOMIC DNA]</scope>
    <source>
        <strain evidence="9 10">DSM 28967</strain>
    </source>
</reference>
<dbReference type="RefSeq" id="WP_337925914.1">
    <property type="nucleotide sequence ID" value="NZ_JACHMY010000001.1"/>
</dbReference>
<proteinExistence type="inferred from homology"/>
<feature type="transmembrane region" description="Helical" evidence="7">
    <location>
        <begin position="152"/>
        <end position="174"/>
    </location>
</feature>
<evidence type="ECO:0000256" key="5">
    <source>
        <dbReference type="ARBA" id="ARBA00022989"/>
    </source>
</evidence>
<dbReference type="InterPro" id="IPR032818">
    <property type="entry name" value="DedA-like"/>
</dbReference>
<evidence type="ECO:0000256" key="6">
    <source>
        <dbReference type="ARBA" id="ARBA00023136"/>
    </source>
</evidence>
<dbReference type="GO" id="GO:0005886">
    <property type="term" value="C:plasma membrane"/>
    <property type="evidence" value="ECO:0007669"/>
    <property type="project" value="UniProtKB-SubCell"/>
</dbReference>
<gene>
    <name evidence="9" type="ORF">HDA39_005567</name>
</gene>
<feature type="transmembrane region" description="Helical" evidence="7">
    <location>
        <begin position="186"/>
        <end position="205"/>
    </location>
</feature>
<comment type="caution">
    <text evidence="9">The sequence shown here is derived from an EMBL/GenBank/DDBJ whole genome shotgun (WGS) entry which is preliminary data.</text>
</comment>
<evidence type="ECO:0000313" key="9">
    <source>
        <dbReference type="EMBL" id="MBB5838833.1"/>
    </source>
</evidence>
<accession>A0A7W9MX87</accession>
<evidence type="ECO:0000259" key="8">
    <source>
        <dbReference type="Pfam" id="PF09335"/>
    </source>
</evidence>
<dbReference type="AlphaFoldDB" id="A0A7W9MX87"/>
<protein>
    <submittedName>
        <fullName evidence="9">Membrane-associated protein</fullName>
    </submittedName>
</protein>
<dbReference type="EMBL" id="JACHMY010000001">
    <property type="protein sequence ID" value="MBB5838833.1"/>
    <property type="molecule type" value="Genomic_DNA"/>
</dbReference>
<feature type="transmembrane region" description="Helical" evidence="7">
    <location>
        <begin position="21"/>
        <end position="45"/>
    </location>
</feature>
<keyword evidence="5 7" id="KW-1133">Transmembrane helix</keyword>
<dbReference type="PANTHER" id="PTHR30353">
    <property type="entry name" value="INNER MEMBRANE PROTEIN DEDA-RELATED"/>
    <property type="match status" value="1"/>
</dbReference>
<dbReference type="PANTHER" id="PTHR30353:SF0">
    <property type="entry name" value="TRANSMEMBRANE PROTEIN"/>
    <property type="match status" value="1"/>
</dbReference>
<keyword evidence="10" id="KW-1185">Reference proteome</keyword>
<keyword evidence="4 7" id="KW-0812">Transmembrane</keyword>
<dbReference type="Proteomes" id="UP000549971">
    <property type="component" value="Unassembled WGS sequence"/>
</dbReference>
<keyword evidence="6 7" id="KW-0472">Membrane</keyword>
<organism evidence="9 10">
    <name type="scientific">Kribbella italica</name>
    <dbReference type="NCBI Taxonomy" id="1540520"/>
    <lineage>
        <taxon>Bacteria</taxon>
        <taxon>Bacillati</taxon>
        <taxon>Actinomycetota</taxon>
        <taxon>Actinomycetes</taxon>
        <taxon>Propionibacteriales</taxon>
        <taxon>Kribbellaceae</taxon>
        <taxon>Kribbella</taxon>
    </lineage>
</organism>
<feature type="domain" description="VTT" evidence="8">
    <location>
        <begin position="45"/>
        <end position="172"/>
    </location>
</feature>
<dbReference type="InterPro" id="IPR032816">
    <property type="entry name" value="VTT_dom"/>
</dbReference>
<evidence type="ECO:0000313" key="10">
    <source>
        <dbReference type="Proteomes" id="UP000549971"/>
    </source>
</evidence>
<comment type="subcellular location">
    <subcellularLocation>
        <location evidence="1 7">Cell membrane</location>
        <topology evidence="1 7">Multi-pass membrane protein</topology>
    </subcellularLocation>
</comment>
<evidence type="ECO:0000256" key="2">
    <source>
        <dbReference type="ARBA" id="ARBA00010792"/>
    </source>
</evidence>
<name>A0A7W9MX87_9ACTN</name>
<evidence type="ECO:0000256" key="3">
    <source>
        <dbReference type="ARBA" id="ARBA00022475"/>
    </source>
</evidence>